<protein>
    <submittedName>
        <fullName evidence="1">Type I-U CRISPR-associated protein Cas7</fullName>
    </submittedName>
</protein>
<organism evidence="1 2">
    <name type="scientific">Rhodoplanes serenus</name>
    <dbReference type="NCBI Taxonomy" id="200615"/>
    <lineage>
        <taxon>Bacteria</taxon>
        <taxon>Pseudomonadati</taxon>
        <taxon>Pseudomonadota</taxon>
        <taxon>Alphaproteobacteria</taxon>
        <taxon>Hyphomicrobiales</taxon>
        <taxon>Nitrobacteraceae</taxon>
        <taxon>Rhodoplanes</taxon>
    </lineage>
</organism>
<comment type="caution">
    <text evidence="1">The sequence shown here is derived from an EMBL/GenBank/DDBJ whole genome shotgun (WGS) entry which is preliminary data.</text>
</comment>
<evidence type="ECO:0000313" key="1">
    <source>
        <dbReference type="EMBL" id="MTW17845.1"/>
    </source>
</evidence>
<dbReference type="Pfam" id="PF09617">
    <property type="entry name" value="Cas_GSU0053"/>
    <property type="match status" value="1"/>
</dbReference>
<name>A0A9X4XME9_9BRAD</name>
<reference evidence="1 2" key="1">
    <citation type="submission" date="2019-11" db="EMBL/GenBank/DDBJ databases">
        <title>Whole-genome sequence of Rhodoplanes serenus DSM 18633, type strain.</title>
        <authorList>
            <person name="Kyndt J.A."/>
            <person name="Meyer T.E."/>
        </authorList>
    </citation>
    <scope>NUCLEOTIDE SEQUENCE [LARGE SCALE GENOMIC DNA]</scope>
    <source>
        <strain evidence="1 2">DSM 18633</strain>
    </source>
</reference>
<accession>A0A9X4XME9</accession>
<dbReference type="InterPro" id="IPR013403">
    <property type="entry name" value="CRISPR-assoc_prot_Csb1/Cas7u"/>
</dbReference>
<dbReference type="AlphaFoldDB" id="A0A9X4XME9"/>
<dbReference type="NCBIfam" id="TIGR02570">
    <property type="entry name" value="cas7_GSU0053"/>
    <property type="match status" value="1"/>
</dbReference>
<dbReference type="EMBL" id="WNKV01000012">
    <property type="protein sequence ID" value="MTW17845.1"/>
    <property type="molecule type" value="Genomic_DNA"/>
</dbReference>
<dbReference type="Proteomes" id="UP000438991">
    <property type="component" value="Unassembled WGS sequence"/>
</dbReference>
<evidence type="ECO:0000313" key="2">
    <source>
        <dbReference type="Proteomes" id="UP000438991"/>
    </source>
</evidence>
<proteinExistence type="predicted"/>
<sequence length="369" mass="38388">MSGWDDLADTMLATDGPAALVCRQYLMPAEGHDAVIFPPTFAAAEGGGGKAGYNIDALGNPADPATPKVAIIDTVGAQANRMEPLFKANGAVAAGDGDPFPLLVPQIEIKAGNKTVNLLDAGHRAADAIVRYSTLGPKLKQAFETYQESGDATELAKIAPTSLVFGAWDSRDTQVKLPRLVASTIRAYNVVELKRSAQYNPPVDYIDLGLVDDADDKKVLDAASELGFRHAPAAGTHGGVMVRGDIRRDAILSLVALRTIGPQGAKGEALRRYVLGLALVAMTHGRPHNLRQGCLLVGDPDKPAAWELVGNDGTRKPVAADPAGALGFAQGAAKAFGVGKNETVEFDGKAANAAIKEKVGGKAKGRKGG</sequence>
<gene>
    <name evidence="1" type="primary">cas7u</name>
    <name evidence="1" type="ORF">GJ689_16680</name>
</gene>
<dbReference type="RefSeq" id="WP_155480445.1">
    <property type="nucleotide sequence ID" value="NZ_WNKV01000012.1"/>
</dbReference>